<dbReference type="Proteomes" id="UP001219518">
    <property type="component" value="Unassembled WGS sequence"/>
</dbReference>
<gene>
    <name evidence="2" type="ORF">KUF71_011838</name>
</gene>
<dbReference type="EMBL" id="JAHWGI010001089">
    <property type="protein sequence ID" value="KAK3922369.1"/>
    <property type="molecule type" value="Genomic_DNA"/>
</dbReference>
<name>A0AAE1LKZ1_9NEOP</name>
<organism evidence="2 3">
    <name type="scientific">Frankliniella fusca</name>
    <dbReference type="NCBI Taxonomy" id="407009"/>
    <lineage>
        <taxon>Eukaryota</taxon>
        <taxon>Metazoa</taxon>
        <taxon>Ecdysozoa</taxon>
        <taxon>Arthropoda</taxon>
        <taxon>Hexapoda</taxon>
        <taxon>Insecta</taxon>
        <taxon>Pterygota</taxon>
        <taxon>Neoptera</taxon>
        <taxon>Paraneoptera</taxon>
        <taxon>Thysanoptera</taxon>
        <taxon>Terebrantia</taxon>
        <taxon>Thripoidea</taxon>
        <taxon>Thripidae</taxon>
        <taxon>Frankliniella</taxon>
    </lineage>
</organism>
<reference evidence="2" key="2">
    <citation type="journal article" date="2023" name="BMC Genomics">
        <title>Pest status, molecular evolution, and epigenetic factors derived from the genome assembly of Frankliniella fusca, a thysanopteran phytovirus vector.</title>
        <authorList>
            <person name="Catto M.A."/>
            <person name="Labadie P.E."/>
            <person name="Jacobson A.L."/>
            <person name="Kennedy G.G."/>
            <person name="Srinivasan R."/>
            <person name="Hunt B.G."/>
        </authorList>
    </citation>
    <scope>NUCLEOTIDE SEQUENCE</scope>
    <source>
        <strain evidence="2">PL_HMW_Pooled</strain>
    </source>
</reference>
<evidence type="ECO:0000313" key="2">
    <source>
        <dbReference type="EMBL" id="KAK3922369.1"/>
    </source>
</evidence>
<comment type="caution">
    <text evidence="2">The sequence shown here is derived from an EMBL/GenBank/DDBJ whole genome shotgun (WGS) entry which is preliminary data.</text>
</comment>
<dbReference type="AlphaFoldDB" id="A0AAE1LKZ1"/>
<reference evidence="2" key="1">
    <citation type="submission" date="2021-07" db="EMBL/GenBank/DDBJ databases">
        <authorList>
            <person name="Catto M.A."/>
            <person name="Jacobson A."/>
            <person name="Kennedy G."/>
            <person name="Labadie P."/>
            <person name="Hunt B.G."/>
            <person name="Srinivasan R."/>
        </authorList>
    </citation>
    <scope>NUCLEOTIDE SEQUENCE</scope>
    <source>
        <strain evidence="2">PL_HMW_Pooled</strain>
        <tissue evidence="2">Head</tissue>
    </source>
</reference>
<proteinExistence type="predicted"/>
<feature type="region of interest" description="Disordered" evidence="1">
    <location>
        <begin position="272"/>
        <end position="312"/>
    </location>
</feature>
<sequence>MGAQTIVATRSITLTKSLATKARTSAEPDILSKPGYVAAMQRRCNLMSRSEYADTPSDLPCVHPSSSAWSSPALAAKLSKSFARAAAHERTSAAPSSRLGSPLSRASNSASKSRGVKVPHLLSTLSTARMKSMSSSSDFPEHTGMLSNNNLLSCFIRSSNPEVSVSQCSRSASISDRVDPSSELPSLNARERCPSPRRTSRPPKHVAGETGLDPLSLLGRGPGIWAPGATGENPFAPSEPSAGRIPSSENCTSSFTMFWLFQYENKPFASSKNLTRSTLSRSPIAGTSRNNNQVSNEGSMSNSSEDNDDPTQVIAFGEGEFTYIINWNDMPRKSVRALEKAKEQNKVGDDEDINDIKLALAAKNKSVVRRFGVAMQEELNGVVHGNGLHTFKRR</sequence>
<evidence type="ECO:0000313" key="3">
    <source>
        <dbReference type="Proteomes" id="UP001219518"/>
    </source>
</evidence>
<feature type="region of interest" description="Disordered" evidence="1">
    <location>
        <begin position="89"/>
        <end position="118"/>
    </location>
</feature>
<feature type="compositionally biased region" description="Polar residues" evidence="1">
    <location>
        <begin position="272"/>
        <end position="304"/>
    </location>
</feature>
<accession>A0AAE1LKZ1</accession>
<protein>
    <submittedName>
        <fullName evidence="2">Chromosome alignment-maintaining phosphoprotein 1</fullName>
    </submittedName>
</protein>
<evidence type="ECO:0000256" key="1">
    <source>
        <dbReference type="SAM" id="MobiDB-lite"/>
    </source>
</evidence>
<feature type="region of interest" description="Disordered" evidence="1">
    <location>
        <begin position="167"/>
        <end position="247"/>
    </location>
</feature>
<keyword evidence="3" id="KW-1185">Reference proteome</keyword>